<dbReference type="EMBL" id="CP001349">
    <property type="protein sequence ID" value="ACL58950.1"/>
    <property type="molecule type" value="Genomic_DNA"/>
</dbReference>
<dbReference type="OrthoDB" id="7305894at2"/>
<name>B8ITN4_METNO</name>
<dbReference type="KEGG" id="mno:Mnod_4071"/>
<evidence type="ECO:0000313" key="2">
    <source>
        <dbReference type="Proteomes" id="UP000008207"/>
    </source>
</evidence>
<evidence type="ECO:0000313" key="1">
    <source>
        <dbReference type="EMBL" id="ACL58950.1"/>
    </source>
</evidence>
<dbReference type="Proteomes" id="UP000008207">
    <property type="component" value="Chromosome"/>
</dbReference>
<gene>
    <name evidence="1" type="ordered locus">Mnod_4071</name>
</gene>
<keyword evidence="2" id="KW-1185">Reference proteome</keyword>
<dbReference type="RefSeq" id="WP_015930599.1">
    <property type="nucleotide sequence ID" value="NC_011894.1"/>
</dbReference>
<reference evidence="1 2" key="1">
    <citation type="submission" date="2009-01" db="EMBL/GenBank/DDBJ databases">
        <title>Complete sequence of chromosome of Methylobacterium nodulans ORS 2060.</title>
        <authorList>
            <consortium name="US DOE Joint Genome Institute"/>
            <person name="Lucas S."/>
            <person name="Copeland A."/>
            <person name="Lapidus A."/>
            <person name="Glavina del Rio T."/>
            <person name="Dalin E."/>
            <person name="Tice H."/>
            <person name="Bruce D."/>
            <person name="Goodwin L."/>
            <person name="Pitluck S."/>
            <person name="Sims D."/>
            <person name="Brettin T."/>
            <person name="Detter J.C."/>
            <person name="Han C."/>
            <person name="Larimer F."/>
            <person name="Land M."/>
            <person name="Hauser L."/>
            <person name="Kyrpides N."/>
            <person name="Ivanova N."/>
            <person name="Marx C.J."/>
            <person name="Richardson P."/>
        </authorList>
    </citation>
    <scope>NUCLEOTIDE SEQUENCE [LARGE SCALE GENOMIC DNA]</scope>
    <source>
        <strain evidence="2">LMG 21967 / CNCM I-2342 / ORS 2060</strain>
    </source>
</reference>
<accession>B8ITN4</accession>
<dbReference type="eggNOG" id="ENOG503464C">
    <property type="taxonomic scope" value="Bacteria"/>
</dbReference>
<dbReference type="AlphaFoldDB" id="B8ITN4"/>
<dbReference type="Pfam" id="PF13554">
    <property type="entry name" value="Phage_tail_terminator_5"/>
    <property type="match status" value="1"/>
</dbReference>
<dbReference type="InterPro" id="IPR025395">
    <property type="entry name" value="Phage_tail_terminator-like"/>
</dbReference>
<evidence type="ECO:0008006" key="3">
    <source>
        <dbReference type="Google" id="ProtNLM"/>
    </source>
</evidence>
<protein>
    <recommendedName>
        <fullName evidence="3">Tail terminator</fullName>
    </recommendedName>
</protein>
<sequence length="136" mass="14720">MALSTVMAAVKARLDETWTRCPVVYPNTKGTTPKDGSRYLAVSYPLASSEPITVGSPGSTVYRETGTFRLVLHLERGLGVDEGSAWMDELAALFRGLTVGHFRCYGPTSPAHDDRNDLGNYYALSISVPYEADSVG</sequence>
<dbReference type="STRING" id="460265.Mnod_4071"/>
<dbReference type="HOGENOM" id="CLU_1862864_0_0_5"/>
<organism evidence="1 2">
    <name type="scientific">Methylobacterium nodulans (strain LMG 21967 / CNCM I-2342 / ORS 2060)</name>
    <dbReference type="NCBI Taxonomy" id="460265"/>
    <lineage>
        <taxon>Bacteria</taxon>
        <taxon>Pseudomonadati</taxon>
        <taxon>Pseudomonadota</taxon>
        <taxon>Alphaproteobacteria</taxon>
        <taxon>Hyphomicrobiales</taxon>
        <taxon>Methylobacteriaceae</taxon>
        <taxon>Methylobacterium</taxon>
    </lineage>
</organism>
<proteinExistence type="predicted"/>
<dbReference type="Gene3D" id="3.30.2000.20">
    <property type="match status" value="1"/>
</dbReference>